<protein>
    <submittedName>
        <fullName evidence="1">Uncharacterized protein</fullName>
    </submittedName>
</protein>
<sequence>MPGSVLKLGFLEHFEANSLWLRSSLLHDLVWGPDASEKHVAAPGHSTVHSGCHFTCIPLWRHENVKIESERDAIKMPKPSPDQLRSALFVLLRSNHPT</sequence>
<gene>
    <name evidence="1" type="ORF">FIBSPDRAFT_858841</name>
</gene>
<dbReference type="AlphaFoldDB" id="A0A166LQ12"/>
<accession>A0A166LQ12</accession>
<name>A0A166LQ12_9AGAM</name>
<organism evidence="1 2">
    <name type="scientific">Athelia psychrophila</name>
    <dbReference type="NCBI Taxonomy" id="1759441"/>
    <lineage>
        <taxon>Eukaryota</taxon>
        <taxon>Fungi</taxon>
        <taxon>Dikarya</taxon>
        <taxon>Basidiomycota</taxon>
        <taxon>Agaricomycotina</taxon>
        <taxon>Agaricomycetes</taxon>
        <taxon>Agaricomycetidae</taxon>
        <taxon>Atheliales</taxon>
        <taxon>Atheliaceae</taxon>
        <taxon>Athelia</taxon>
    </lineage>
</organism>
<proteinExistence type="predicted"/>
<reference evidence="1 2" key="1">
    <citation type="journal article" date="2016" name="Mol. Biol. Evol.">
        <title>Comparative Genomics of Early-Diverging Mushroom-Forming Fungi Provides Insights into the Origins of Lignocellulose Decay Capabilities.</title>
        <authorList>
            <person name="Nagy L.G."/>
            <person name="Riley R."/>
            <person name="Tritt A."/>
            <person name="Adam C."/>
            <person name="Daum C."/>
            <person name="Floudas D."/>
            <person name="Sun H."/>
            <person name="Yadav J.S."/>
            <person name="Pangilinan J."/>
            <person name="Larsson K.H."/>
            <person name="Matsuura K."/>
            <person name="Barry K."/>
            <person name="Labutti K."/>
            <person name="Kuo R."/>
            <person name="Ohm R.A."/>
            <person name="Bhattacharya S.S."/>
            <person name="Shirouzu T."/>
            <person name="Yoshinaga Y."/>
            <person name="Martin F.M."/>
            <person name="Grigoriev I.V."/>
            <person name="Hibbett D.S."/>
        </authorList>
    </citation>
    <scope>NUCLEOTIDE SEQUENCE [LARGE SCALE GENOMIC DNA]</scope>
    <source>
        <strain evidence="1 2">CBS 109695</strain>
    </source>
</reference>
<dbReference type="EMBL" id="KV417534">
    <property type="protein sequence ID" value="KZP23200.1"/>
    <property type="molecule type" value="Genomic_DNA"/>
</dbReference>
<dbReference type="Proteomes" id="UP000076532">
    <property type="component" value="Unassembled WGS sequence"/>
</dbReference>
<keyword evidence="2" id="KW-1185">Reference proteome</keyword>
<evidence type="ECO:0000313" key="2">
    <source>
        <dbReference type="Proteomes" id="UP000076532"/>
    </source>
</evidence>
<evidence type="ECO:0000313" key="1">
    <source>
        <dbReference type="EMBL" id="KZP23200.1"/>
    </source>
</evidence>